<feature type="signal peptide" evidence="2">
    <location>
        <begin position="1"/>
        <end position="25"/>
    </location>
</feature>
<dbReference type="OMA" id="ESGYCEC"/>
<evidence type="ECO:0000313" key="4">
    <source>
        <dbReference type="Proteomes" id="UP000298652"/>
    </source>
</evidence>
<dbReference type="Proteomes" id="UP000298652">
    <property type="component" value="Chromosome 3"/>
</dbReference>
<feature type="region of interest" description="Disordered" evidence="1">
    <location>
        <begin position="95"/>
        <end position="119"/>
    </location>
</feature>
<feature type="compositionally biased region" description="Basic residues" evidence="1">
    <location>
        <begin position="97"/>
        <end position="109"/>
    </location>
</feature>
<keyword evidence="2" id="KW-0732">Signal</keyword>
<organism evidence="3 4">
    <name type="scientific">Setaria viridis</name>
    <name type="common">Green bristlegrass</name>
    <name type="synonym">Setaria italica subsp. viridis</name>
    <dbReference type="NCBI Taxonomy" id="4556"/>
    <lineage>
        <taxon>Eukaryota</taxon>
        <taxon>Viridiplantae</taxon>
        <taxon>Streptophyta</taxon>
        <taxon>Embryophyta</taxon>
        <taxon>Tracheophyta</taxon>
        <taxon>Spermatophyta</taxon>
        <taxon>Magnoliopsida</taxon>
        <taxon>Liliopsida</taxon>
        <taxon>Poales</taxon>
        <taxon>Poaceae</taxon>
        <taxon>PACMAD clade</taxon>
        <taxon>Panicoideae</taxon>
        <taxon>Panicodae</taxon>
        <taxon>Paniceae</taxon>
        <taxon>Cenchrinae</taxon>
        <taxon>Setaria</taxon>
    </lineage>
</organism>
<evidence type="ECO:0008006" key="5">
    <source>
        <dbReference type="Google" id="ProtNLM"/>
    </source>
</evidence>
<sequence length="119" mass="13419">MTCVYNAAARAALLLTLTQAGQSLGEQRQQDSSGFAGSWCNSARETESGYCECSLWSENCLPFVITVIDLLLARWRHHGMELLCTSVWAGPQDTQARRRQHQEKRHRTYSKQELVLSSS</sequence>
<dbReference type="AlphaFoldDB" id="A0A4U6V7T9"/>
<dbReference type="EMBL" id="CM016554">
    <property type="protein sequence ID" value="TKW23693.1"/>
    <property type="molecule type" value="Genomic_DNA"/>
</dbReference>
<accession>A0A4U6V7T9</accession>
<dbReference type="Gramene" id="TKW23693">
    <property type="protein sequence ID" value="TKW23693"/>
    <property type="gene ID" value="SEVIR_3G003450v2"/>
</dbReference>
<gene>
    <name evidence="3" type="ORF">SEVIR_3G003450v2</name>
</gene>
<protein>
    <recommendedName>
        <fullName evidence="5">Secreted protein</fullName>
    </recommendedName>
</protein>
<proteinExistence type="predicted"/>
<evidence type="ECO:0000256" key="1">
    <source>
        <dbReference type="SAM" id="MobiDB-lite"/>
    </source>
</evidence>
<feature type="chain" id="PRO_5020652247" description="Secreted protein" evidence="2">
    <location>
        <begin position="26"/>
        <end position="119"/>
    </location>
</feature>
<evidence type="ECO:0000256" key="2">
    <source>
        <dbReference type="SAM" id="SignalP"/>
    </source>
</evidence>
<reference evidence="3" key="1">
    <citation type="submission" date="2019-03" db="EMBL/GenBank/DDBJ databases">
        <title>WGS assembly of Setaria viridis.</title>
        <authorList>
            <person name="Huang P."/>
            <person name="Jenkins J."/>
            <person name="Grimwood J."/>
            <person name="Barry K."/>
            <person name="Healey A."/>
            <person name="Mamidi S."/>
            <person name="Sreedasyam A."/>
            <person name="Shu S."/>
            <person name="Feldman M."/>
            <person name="Wu J."/>
            <person name="Yu Y."/>
            <person name="Chen C."/>
            <person name="Johnson J."/>
            <person name="Rokhsar D."/>
            <person name="Baxter I."/>
            <person name="Schmutz J."/>
            <person name="Brutnell T."/>
            <person name="Kellogg E."/>
        </authorList>
    </citation>
    <scope>NUCLEOTIDE SEQUENCE [LARGE SCALE GENOMIC DNA]</scope>
</reference>
<evidence type="ECO:0000313" key="3">
    <source>
        <dbReference type="EMBL" id="TKW23693.1"/>
    </source>
</evidence>
<keyword evidence="4" id="KW-1185">Reference proteome</keyword>
<name>A0A4U6V7T9_SETVI</name>